<proteinExistence type="predicted"/>
<feature type="domain" description="DNA helicase Pif1-like 2B" evidence="1">
    <location>
        <begin position="119"/>
        <end position="164"/>
    </location>
</feature>
<dbReference type="PANTHER" id="PTHR10492:SF95">
    <property type="entry name" value="HELITRON HELICASE-LIKE DOMAIN-CONTAINING PROTEIN"/>
    <property type="match status" value="1"/>
</dbReference>
<dbReference type="CDD" id="cd18809">
    <property type="entry name" value="SF1_C_RecD"/>
    <property type="match status" value="1"/>
</dbReference>
<reference evidence="2 3" key="1">
    <citation type="submission" date="2014-09" db="EMBL/GenBank/DDBJ databases">
        <authorList>
            <person name="Ellenberger Sabrina"/>
        </authorList>
    </citation>
    <scope>NUCLEOTIDE SEQUENCE [LARGE SCALE GENOMIC DNA]</scope>
    <source>
        <strain evidence="2 3">CBS 412.66</strain>
    </source>
</reference>
<dbReference type="STRING" id="35722.A0A0B7N960"/>
<gene>
    <name evidence="2" type="primary">PARPA_05386.1 scaffold 18099</name>
</gene>
<dbReference type="InterPro" id="IPR027417">
    <property type="entry name" value="P-loop_NTPase"/>
</dbReference>
<dbReference type="EMBL" id="LN726479">
    <property type="protein sequence ID" value="CEP11524.1"/>
    <property type="molecule type" value="Genomic_DNA"/>
</dbReference>
<keyword evidence="3" id="KW-1185">Reference proteome</keyword>
<dbReference type="OrthoDB" id="1734998at2759"/>
<name>A0A0B7N960_9FUNG</name>
<dbReference type="Proteomes" id="UP000054107">
    <property type="component" value="Unassembled WGS sequence"/>
</dbReference>
<protein>
    <recommendedName>
        <fullName evidence="1">DNA helicase Pif1-like 2B domain-containing protein</fullName>
    </recommendedName>
</protein>
<dbReference type="InterPro" id="IPR049163">
    <property type="entry name" value="Pif1-like_2B_dom"/>
</dbReference>
<evidence type="ECO:0000259" key="1">
    <source>
        <dbReference type="Pfam" id="PF21530"/>
    </source>
</evidence>
<dbReference type="SUPFAM" id="SSF52540">
    <property type="entry name" value="P-loop containing nucleoside triphosphate hydrolases"/>
    <property type="match status" value="1"/>
</dbReference>
<organism evidence="2 3">
    <name type="scientific">Parasitella parasitica</name>
    <dbReference type="NCBI Taxonomy" id="35722"/>
    <lineage>
        <taxon>Eukaryota</taxon>
        <taxon>Fungi</taxon>
        <taxon>Fungi incertae sedis</taxon>
        <taxon>Mucoromycota</taxon>
        <taxon>Mucoromycotina</taxon>
        <taxon>Mucoromycetes</taxon>
        <taxon>Mucorales</taxon>
        <taxon>Mucorineae</taxon>
        <taxon>Mucoraceae</taxon>
        <taxon>Parasitella</taxon>
    </lineage>
</organism>
<dbReference type="AlphaFoldDB" id="A0A0B7N960"/>
<dbReference type="Pfam" id="PF21530">
    <property type="entry name" value="Pif1_2B_dom"/>
    <property type="match status" value="1"/>
</dbReference>
<evidence type="ECO:0000313" key="2">
    <source>
        <dbReference type="EMBL" id="CEP11524.1"/>
    </source>
</evidence>
<sequence length="286" mass="32331">MRIQGSSSNDIYFKRWLTDMAYGPNFQNKLITLPDYISQTHSLDDLISKVYPYPDLTRAINNPSFFFKSAILITRNDIVDELNQKVLDLLPGEEITLHSADIADTSNEENDEVHQVSSEYLETLSPGNFPPAKLKLKRGCIIMFLRNTNPQIGLCNGTRLIVKEIGAYNLKVSVIKDTNEAGEQIELIPRIILSTLEGEYPFILSRKQFPVKLSFAMIINKSQGQSFTNVGIDLQYPAFTHGQLYVALSGSTNPNNIYVLHKTPEINFPETENTIENIIYPELLLT</sequence>
<accession>A0A0B7N960</accession>
<dbReference type="PANTHER" id="PTHR10492">
    <property type="match status" value="1"/>
</dbReference>
<evidence type="ECO:0000313" key="3">
    <source>
        <dbReference type="Proteomes" id="UP000054107"/>
    </source>
</evidence>